<dbReference type="EMBL" id="JBEAFC010000002">
    <property type="protein sequence ID" value="KAL1568269.1"/>
    <property type="molecule type" value="Genomic_DNA"/>
</dbReference>
<dbReference type="AlphaFoldDB" id="A0ABD1IKH8"/>
<sequence length="105" mass="12297">MTSLYYYGGNSMSSIDEFFDDVDKMHKAPTTMIFHPHHQQQQQQQQQAPVVHKKVHFTESEERVEVDGNGGKHQVCEERTIDMEADGFIKKRHKNFESCNTYKGY</sequence>
<evidence type="ECO:0000313" key="2">
    <source>
        <dbReference type="Proteomes" id="UP001567538"/>
    </source>
</evidence>
<reference evidence="1 2" key="1">
    <citation type="submission" date="2024-06" db="EMBL/GenBank/DDBJ databases">
        <title>A chromosome level genome sequence of Diviner's sage (Salvia divinorum).</title>
        <authorList>
            <person name="Ford S.A."/>
            <person name="Ro D.-K."/>
            <person name="Ness R.W."/>
            <person name="Phillips M.A."/>
        </authorList>
    </citation>
    <scope>NUCLEOTIDE SEQUENCE [LARGE SCALE GENOMIC DNA]</scope>
    <source>
        <strain evidence="1">SAF-2024a</strain>
        <tissue evidence="1">Leaf</tissue>
    </source>
</reference>
<organism evidence="1 2">
    <name type="scientific">Salvia divinorum</name>
    <name type="common">Maria pastora</name>
    <name type="synonym">Diviner's sage</name>
    <dbReference type="NCBI Taxonomy" id="28513"/>
    <lineage>
        <taxon>Eukaryota</taxon>
        <taxon>Viridiplantae</taxon>
        <taxon>Streptophyta</taxon>
        <taxon>Embryophyta</taxon>
        <taxon>Tracheophyta</taxon>
        <taxon>Spermatophyta</taxon>
        <taxon>Magnoliopsida</taxon>
        <taxon>eudicotyledons</taxon>
        <taxon>Gunneridae</taxon>
        <taxon>Pentapetalae</taxon>
        <taxon>asterids</taxon>
        <taxon>lamiids</taxon>
        <taxon>Lamiales</taxon>
        <taxon>Lamiaceae</taxon>
        <taxon>Nepetoideae</taxon>
        <taxon>Mentheae</taxon>
        <taxon>Salviinae</taxon>
        <taxon>Salvia</taxon>
        <taxon>Salvia subgen. Calosphace</taxon>
    </lineage>
</organism>
<protein>
    <submittedName>
        <fullName evidence="1">Uncharacterized protein</fullName>
    </submittedName>
</protein>
<evidence type="ECO:0000313" key="1">
    <source>
        <dbReference type="EMBL" id="KAL1568269.1"/>
    </source>
</evidence>
<dbReference type="PANTHER" id="PTHR38224">
    <property type="entry name" value="PHLOEM SPECIFIC PROTEIN"/>
    <property type="match status" value="1"/>
</dbReference>
<dbReference type="Proteomes" id="UP001567538">
    <property type="component" value="Unassembled WGS sequence"/>
</dbReference>
<keyword evidence="2" id="KW-1185">Reference proteome</keyword>
<gene>
    <name evidence="1" type="ORF">AAHA92_03659</name>
</gene>
<dbReference type="PANTHER" id="PTHR38224:SF1">
    <property type="entry name" value="PHLOEM SPECIFIC PROTEIN"/>
    <property type="match status" value="1"/>
</dbReference>
<name>A0ABD1IKH8_SALDI</name>
<accession>A0ABD1IKH8</accession>
<comment type="caution">
    <text evidence="1">The sequence shown here is derived from an EMBL/GenBank/DDBJ whole genome shotgun (WGS) entry which is preliminary data.</text>
</comment>
<proteinExistence type="predicted"/>